<dbReference type="Proteomes" id="UP000295087">
    <property type="component" value="Unassembled WGS sequence"/>
</dbReference>
<reference evidence="1 2" key="1">
    <citation type="submission" date="2019-03" db="EMBL/GenBank/DDBJ databases">
        <title>Genomic Encyclopedia of Type Strains, Phase IV (KMG-IV): sequencing the most valuable type-strain genomes for metagenomic binning, comparative biology and taxonomic classification.</title>
        <authorList>
            <person name="Goeker M."/>
        </authorList>
    </citation>
    <scope>NUCLEOTIDE SEQUENCE [LARGE SCALE GENOMIC DNA]</scope>
    <source>
        <strain evidence="1 2">DSM 44496</strain>
    </source>
</reference>
<gene>
    <name evidence="1" type="ORF">DFR75_112134</name>
</gene>
<sequence length="37" mass="4360">MSALTGEDMQPIRRDLTDDEKRRIIEILVRGNEEDDE</sequence>
<name>A0A4R6P0F4_NOCIG</name>
<evidence type="ECO:0000313" key="1">
    <source>
        <dbReference type="EMBL" id="TDP29865.1"/>
    </source>
</evidence>
<proteinExistence type="predicted"/>
<accession>A0A4R6P0F4</accession>
<protein>
    <submittedName>
        <fullName evidence="1">Uncharacterized protein</fullName>
    </submittedName>
</protein>
<organism evidence="1 2">
    <name type="scientific">Nocardia ignorata</name>
    <dbReference type="NCBI Taxonomy" id="145285"/>
    <lineage>
        <taxon>Bacteria</taxon>
        <taxon>Bacillati</taxon>
        <taxon>Actinomycetota</taxon>
        <taxon>Actinomycetes</taxon>
        <taxon>Mycobacteriales</taxon>
        <taxon>Nocardiaceae</taxon>
        <taxon>Nocardia</taxon>
    </lineage>
</organism>
<evidence type="ECO:0000313" key="2">
    <source>
        <dbReference type="Proteomes" id="UP000295087"/>
    </source>
</evidence>
<dbReference type="AlphaFoldDB" id="A0A4R6P0F4"/>
<keyword evidence="2" id="KW-1185">Reference proteome</keyword>
<comment type="caution">
    <text evidence="1">The sequence shown here is derived from an EMBL/GenBank/DDBJ whole genome shotgun (WGS) entry which is preliminary data.</text>
</comment>
<dbReference type="EMBL" id="SNXK01000012">
    <property type="protein sequence ID" value="TDP29865.1"/>
    <property type="molecule type" value="Genomic_DNA"/>
</dbReference>